<dbReference type="Proteomes" id="UP000050471">
    <property type="component" value="Unassembled WGS sequence"/>
</dbReference>
<evidence type="ECO:0000313" key="3">
    <source>
        <dbReference type="EMBL" id="KPN63399.1"/>
    </source>
</evidence>
<dbReference type="STRING" id="154981.AKJ29_12085"/>
<feature type="domain" description="DUF2147" evidence="2">
    <location>
        <begin position="25"/>
        <end position="126"/>
    </location>
</feature>
<keyword evidence="1" id="KW-0732">Signal</keyword>
<evidence type="ECO:0000313" key="4">
    <source>
        <dbReference type="Proteomes" id="UP000050471"/>
    </source>
</evidence>
<name>A0A0P7IXG2_9RHOB</name>
<dbReference type="AlphaFoldDB" id="A0A0P7IXG2"/>
<feature type="chain" id="PRO_5006140047" evidence="1">
    <location>
        <begin position="21"/>
        <end position="128"/>
    </location>
</feature>
<dbReference type="OrthoDB" id="9811671at2"/>
<protein>
    <submittedName>
        <fullName evidence="3">Imidazoleglycerol-phosphate dehydratase</fullName>
    </submittedName>
</protein>
<keyword evidence="4" id="KW-1185">Reference proteome</keyword>
<accession>A0A0P7IXG2</accession>
<comment type="caution">
    <text evidence="3">The sequence shown here is derived from an EMBL/GenBank/DDBJ whole genome shotgun (WGS) entry which is preliminary data.</text>
</comment>
<organism evidence="3 4">
    <name type="scientific">Aliiroseovarius crassostreae</name>
    <dbReference type="NCBI Taxonomy" id="154981"/>
    <lineage>
        <taxon>Bacteria</taxon>
        <taxon>Pseudomonadati</taxon>
        <taxon>Pseudomonadota</taxon>
        <taxon>Alphaproteobacteria</taxon>
        <taxon>Rhodobacterales</taxon>
        <taxon>Paracoccaceae</taxon>
        <taxon>Aliiroseovarius</taxon>
    </lineage>
</organism>
<dbReference type="Pfam" id="PF09917">
    <property type="entry name" value="DUF2147"/>
    <property type="match status" value="1"/>
</dbReference>
<evidence type="ECO:0000259" key="2">
    <source>
        <dbReference type="Pfam" id="PF09917"/>
    </source>
</evidence>
<dbReference type="Gene3D" id="2.40.128.520">
    <property type="match status" value="1"/>
</dbReference>
<feature type="signal peptide" evidence="1">
    <location>
        <begin position="1"/>
        <end position="20"/>
    </location>
</feature>
<dbReference type="PANTHER" id="PTHR36919:SF2">
    <property type="entry name" value="BLL6627 PROTEIN"/>
    <property type="match status" value="1"/>
</dbReference>
<reference evidence="3 4" key="1">
    <citation type="submission" date="2015-09" db="EMBL/GenBank/DDBJ databases">
        <title>Draft genome sequence of Aliiroseovarius crassostreae CV919-312TSm, the causative agent of Roseovarius Oyster Disease (formerly Juvenile Oyster Disease).</title>
        <authorList>
            <person name="Kessner L."/>
            <person name="Spinard E."/>
            <person name="Nelson D."/>
        </authorList>
    </citation>
    <scope>NUCLEOTIDE SEQUENCE [LARGE SCALE GENOMIC DNA]</scope>
    <source>
        <strain evidence="3 4">CV919-312</strain>
    </source>
</reference>
<dbReference type="EMBL" id="LKBA01000006">
    <property type="protein sequence ID" value="KPN63399.1"/>
    <property type="molecule type" value="Genomic_DNA"/>
</dbReference>
<dbReference type="RefSeq" id="WP_055189713.1">
    <property type="nucleotide sequence ID" value="NZ_FPBS01000002.1"/>
</dbReference>
<gene>
    <name evidence="3" type="ORF">AKJ29_12085</name>
</gene>
<dbReference type="PANTHER" id="PTHR36919">
    <property type="entry name" value="BLR1215 PROTEIN"/>
    <property type="match status" value="1"/>
</dbReference>
<sequence length="128" mass="13634">MKKLLVAAAMGFALGAPALADPVLGTWKTQVDDGNYAHIKMSKCDGGKICGVIDKAFDATGEITTPNIGKRLVWGMQAQGGGAYKNGTIWQPSTGKEYKSKMTLAGNKLEVEGCVLIICKAQTWTRVK</sequence>
<evidence type="ECO:0000256" key="1">
    <source>
        <dbReference type="SAM" id="SignalP"/>
    </source>
</evidence>
<dbReference type="InterPro" id="IPR019223">
    <property type="entry name" value="DUF2147"/>
</dbReference>
<proteinExistence type="predicted"/>